<evidence type="ECO:0000313" key="5">
    <source>
        <dbReference type="Proteomes" id="UP000295097"/>
    </source>
</evidence>
<keyword evidence="2" id="KW-0802">TPR repeat</keyword>
<comment type="caution">
    <text evidence="4">The sequence shown here is derived from an EMBL/GenBank/DDBJ whole genome shotgun (WGS) entry which is preliminary data.</text>
</comment>
<evidence type="ECO:0000256" key="1">
    <source>
        <dbReference type="ARBA" id="ARBA00022737"/>
    </source>
</evidence>
<dbReference type="Pfam" id="PF14559">
    <property type="entry name" value="TPR_19"/>
    <property type="match status" value="1"/>
</dbReference>
<dbReference type="PIRSF" id="PIRSF035836">
    <property type="entry name" value="UCP035836"/>
    <property type="match status" value="1"/>
</dbReference>
<keyword evidence="5" id="KW-1185">Reference proteome</keyword>
<dbReference type="InterPro" id="IPR051012">
    <property type="entry name" value="CellSynth/LPSAsmb/PSIAsmb"/>
</dbReference>
<dbReference type="EMBL" id="SMAR01000012">
    <property type="protein sequence ID" value="TCT39561.1"/>
    <property type="molecule type" value="Genomic_DNA"/>
</dbReference>
<feature type="chain" id="PRO_5020970652" evidence="3">
    <location>
        <begin position="24"/>
        <end position="262"/>
    </location>
</feature>
<evidence type="ECO:0000313" key="4">
    <source>
        <dbReference type="EMBL" id="TCT39561.1"/>
    </source>
</evidence>
<dbReference type="SMART" id="SM00028">
    <property type="entry name" value="TPR"/>
    <property type="match status" value="4"/>
</dbReference>
<name>A0A4R3NSK8_9HYPH</name>
<dbReference type="InterPro" id="IPR011990">
    <property type="entry name" value="TPR-like_helical_dom_sf"/>
</dbReference>
<dbReference type="Pfam" id="PF13181">
    <property type="entry name" value="TPR_8"/>
    <property type="match status" value="1"/>
</dbReference>
<dbReference type="AlphaFoldDB" id="A0A4R3NSK8"/>
<dbReference type="RefSeq" id="WP_132311013.1">
    <property type="nucleotide sequence ID" value="NZ_SMAR01000012.1"/>
</dbReference>
<dbReference type="OrthoDB" id="422579at2"/>
<dbReference type="InterPro" id="IPR014596">
    <property type="entry name" value="UCP035836"/>
</dbReference>
<reference evidence="4 5" key="1">
    <citation type="submission" date="2019-03" db="EMBL/GenBank/DDBJ databases">
        <title>Freshwater and sediment microbial communities from various areas in North America, analyzing microbe dynamics in response to fracking.</title>
        <authorList>
            <person name="Lamendella R."/>
        </authorList>
    </citation>
    <scope>NUCLEOTIDE SEQUENCE [LARGE SCALE GENOMIC DNA]</scope>
    <source>
        <strain evidence="4 5">175.2</strain>
    </source>
</reference>
<dbReference type="Gene3D" id="1.25.40.10">
    <property type="entry name" value="Tetratricopeptide repeat domain"/>
    <property type="match status" value="1"/>
</dbReference>
<dbReference type="Proteomes" id="UP000295097">
    <property type="component" value="Unassembled WGS sequence"/>
</dbReference>
<organism evidence="4 5">
    <name type="scientific">Martelella mediterranea</name>
    <dbReference type="NCBI Taxonomy" id="293089"/>
    <lineage>
        <taxon>Bacteria</taxon>
        <taxon>Pseudomonadati</taxon>
        <taxon>Pseudomonadota</taxon>
        <taxon>Alphaproteobacteria</taxon>
        <taxon>Hyphomicrobiales</taxon>
        <taxon>Aurantimonadaceae</taxon>
        <taxon>Martelella</taxon>
    </lineage>
</organism>
<accession>A0A4R3NSK8</accession>
<proteinExistence type="predicted"/>
<feature type="signal peptide" evidence="3">
    <location>
        <begin position="1"/>
        <end position="23"/>
    </location>
</feature>
<dbReference type="PROSITE" id="PS51257">
    <property type="entry name" value="PROKAR_LIPOPROTEIN"/>
    <property type="match status" value="1"/>
</dbReference>
<dbReference type="SUPFAM" id="SSF48452">
    <property type="entry name" value="TPR-like"/>
    <property type="match status" value="1"/>
</dbReference>
<gene>
    <name evidence="4" type="ORF">EDC90_101258</name>
</gene>
<dbReference type="PANTHER" id="PTHR45586">
    <property type="entry name" value="TPR REPEAT-CONTAINING PROTEIN PA4667"/>
    <property type="match status" value="1"/>
</dbReference>
<dbReference type="InterPro" id="IPR019734">
    <property type="entry name" value="TPR_rpt"/>
</dbReference>
<sequence length="262" mass="28166">MAYRIAFQKTTAAALTVSLIVLAGCASTRGSNMENIAGLTVEQVAAMPAAQRAVLSQRLEMDFQRYPGNAENAIAYAEFLKAEGQFDKANDVMKTAAGRNPGSASVQLYFARSQAAIGNYPDALRTSRRAAQLAPNDWRTYSQEGLILDQMGKPMDARMAYRKALSLSRNNPEVLSNMATSYVLTHDLVSAEGFLRDAVKQRDADPDVRVNLALVLALQGKRDEAQRVATAAVSSEQAARNLAALNAATAPGGAWEQYSAGM</sequence>
<evidence type="ECO:0000256" key="2">
    <source>
        <dbReference type="ARBA" id="ARBA00022803"/>
    </source>
</evidence>
<evidence type="ECO:0000256" key="3">
    <source>
        <dbReference type="SAM" id="SignalP"/>
    </source>
</evidence>
<keyword evidence="3" id="KW-0732">Signal</keyword>
<dbReference type="PANTHER" id="PTHR45586:SF1">
    <property type="entry name" value="LIPOPOLYSACCHARIDE ASSEMBLY PROTEIN B"/>
    <property type="match status" value="1"/>
</dbReference>
<keyword evidence="1" id="KW-0677">Repeat</keyword>
<protein>
    <submittedName>
        <fullName evidence="4">Flp pilus assembly protein TadD</fullName>
    </submittedName>
</protein>